<keyword evidence="3" id="KW-1185">Reference proteome</keyword>
<dbReference type="EMBL" id="CP076723">
    <property type="protein sequence ID" value="QWV92367.1"/>
    <property type="molecule type" value="Genomic_DNA"/>
</dbReference>
<dbReference type="CDD" id="cd02440">
    <property type="entry name" value="AdoMet_MTases"/>
    <property type="match status" value="1"/>
</dbReference>
<keyword evidence="2" id="KW-0489">Methyltransferase</keyword>
<reference evidence="2 3" key="1">
    <citation type="submission" date="2021-06" db="EMBL/GenBank/DDBJ databases">
        <title>Gemonas diversity in paddy soil.</title>
        <authorList>
            <person name="Liu G."/>
        </authorList>
    </citation>
    <scope>NUCLEOTIDE SEQUENCE [LARGE SCALE GENOMIC DNA]</scope>
    <source>
        <strain evidence="2 3">RG10</strain>
    </source>
</reference>
<evidence type="ECO:0000313" key="3">
    <source>
        <dbReference type="Proteomes" id="UP000683557"/>
    </source>
</evidence>
<gene>
    <name evidence="2" type="ORF">KP004_14275</name>
</gene>
<keyword evidence="2" id="KW-0808">Transferase</keyword>
<feature type="domain" description="Methyltransferase type 11" evidence="1">
    <location>
        <begin position="50"/>
        <end position="145"/>
    </location>
</feature>
<dbReference type="Pfam" id="PF08241">
    <property type="entry name" value="Methyltransf_11"/>
    <property type="match status" value="1"/>
</dbReference>
<name>A0ABX8J6K9_9BACT</name>
<dbReference type="GO" id="GO:0008168">
    <property type="term" value="F:methyltransferase activity"/>
    <property type="evidence" value="ECO:0007669"/>
    <property type="project" value="UniProtKB-KW"/>
</dbReference>
<sequence length="257" mass="28340">MAEDKEQAHQDRIIEQFSQQAVPFTQVPGHHDALQVLVELSGVGERDEVLDVACGPGMVACAFARHARQVTGVDITPAMIEQARQRQAEQRLANLTWDIGTAVPLAYPDHCFSLVLTRYSFHHLLDPQQALSEMIRVCRSGGVVMVADVAIPSAKSAAYDELELIRDPSHTHALTEDEFEALFQHSGLVDCRRSAYGVDIELETQIKASFPKPGDDRVIRELVTADVGIDSLGINARREDGKIVYTVPIAVYVGTKR</sequence>
<dbReference type="InterPro" id="IPR013216">
    <property type="entry name" value="Methyltransf_11"/>
</dbReference>
<proteinExistence type="predicted"/>
<dbReference type="Proteomes" id="UP000683557">
    <property type="component" value="Chromosome"/>
</dbReference>
<dbReference type="RefSeq" id="WP_216799181.1">
    <property type="nucleotide sequence ID" value="NZ_CP076723.1"/>
</dbReference>
<accession>A0ABX8J6K9</accession>
<organism evidence="2 3">
    <name type="scientific">Geomonas oryzisoli</name>
    <dbReference type="NCBI Taxonomy" id="2847992"/>
    <lineage>
        <taxon>Bacteria</taxon>
        <taxon>Pseudomonadati</taxon>
        <taxon>Thermodesulfobacteriota</taxon>
        <taxon>Desulfuromonadia</taxon>
        <taxon>Geobacterales</taxon>
        <taxon>Geobacteraceae</taxon>
        <taxon>Geomonas</taxon>
    </lineage>
</organism>
<evidence type="ECO:0000259" key="1">
    <source>
        <dbReference type="Pfam" id="PF08241"/>
    </source>
</evidence>
<dbReference type="PANTHER" id="PTHR43591">
    <property type="entry name" value="METHYLTRANSFERASE"/>
    <property type="match status" value="1"/>
</dbReference>
<evidence type="ECO:0000313" key="2">
    <source>
        <dbReference type="EMBL" id="QWV92367.1"/>
    </source>
</evidence>
<dbReference type="GO" id="GO:0032259">
    <property type="term" value="P:methylation"/>
    <property type="evidence" value="ECO:0007669"/>
    <property type="project" value="UniProtKB-KW"/>
</dbReference>
<protein>
    <submittedName>
        <fullName evidence="2">Methyltransferase domain-containing protein</fullName>
    </submittedName>
</protein>